<keyword evidence="2 4" id="KW-0808">Transferase</keyword>
<dbReference type="HAMAP" id="MF_01812">
    <property type="entry name" value="Eis"/>
    <property type="match status" value="1"/>
</dbReference>
<dbReference type="Gene3D" id="3.40.630.30">
    <property type="match status" value="2"/>
</dbReference>
<dbReference type="Pfam" id="PF17668">
    <property type="entry name" value="Acetyltransf_17"/>
    <property type="match status" value="1"/>
</dbReference>
<dbReference type="GO" id="GO:0030649">
    <property type="term" value="P:aminoglycoside antibiotic catabolic process"/>
    <property type="evidence" value="ECO:0007669"/>
    <property type="project" value="TreeGrafter"/>
</dbReference>
<sequence>MTSYVVRPITEAERRPARALLSLTLHGTAASDEVWELVGRSWRADRKFGAFDGDAIVGITSSMGTHMLVPGGGRIPTAMVDGVGVRADHTRRGLFTRLMRVQLEDCAARGDVAAALHASETVIYGRAGYGAATRRVSVRVRAGRGTVRPDLPASGRMRLLDAEEAVSLVPGLYRSIAPHRPGMIDRPDHWWPADHDRLVGRDGHLVAVHSSASGTDDGYVVYKTEDARTDAEPERGATVRVRDLHAASPVVAAELWRYLLGMDLVAEVIAPALPLDDEVELMLADPRRCAVTGRQDDLWLRLVDVPAALAARAYGAGPPVLVDVVDPLLAANSGRYRISREGAERVPDSAGTAGLRLGVDVLAMLYLGDRAPSTLAELGRIEVGDPAAPAAADALFGTTRPPWCGTFF</sequence>
<evidence type="ECO:0000256" key="3">
    <source>
        <dbReference type="ARBA" id="ARBA00023315"/>
    </source>
</evidence>
<evidence type="ECO:0000256" key="1">
    <source>
        <dbReference type="ARBA" id="ARBA00009213"/>
    </source>
</evidence>
<evidence type="ECO:0000256" key="2">
    <source>
        <dbReference type="ARBA" id="ARBA00022679"/>
    </source>
</evidence>
<dbReference type="PROSITE" id="PS51186">
    <property type="entry name" value="GNAT"/>
    <property type="match status" value="1"/>
</dbReference>
<dbReference type="OrthoDB" id="8399956at2"/>
<dbReference type="InterPro" id="IPR036527">
    <property type="entry name" value="SCP2_sterol-bd_dom_sf"/>
</dbReference>
<gene>
    <name evidence="6" type="ORF">CFN78_11870</name>
</gene>
<feature type="binding site" evidence="4">
    <location>
        <begin position="83"/>
        <end position="85"/>
    </location>
    <ligand>
        <name>acetyl-CoA</name>
        <dbReference type="ChEBI" id="CHEBI:57288"/>
    </ligand>
</feature>
<comment type="caution">
    <text evidence="6">The sequence shown here is derived from an EMBL/GenBank/DDBJ whole genome shotgun (WGS) entry which is preliminary data.</text>
</comment>
<dbReference type="Pfam" id="PF13530">
    <property type="entry name" value="SCP2_2"/>
    <property type="match status" value="1"/>
</dbReference>
<evidence type="ECO:0000313" key="7">
    <source>
        <dbReference type="Proteomes" id="UP000242444"/>
    </source>
</evidence>
<dbReference type="SUPFAM" id="SSF55729">
    <property type="entry name" value="Acyl-CoA N-acyltransferases (Nat)"/>
    <property type="match status" value="1"/>
</dbReference>
<evidence type="ECO:0000259" key="5">
    <source>
        <dbReference type="PROSITE" id="PS51186"/>
    </source>
</evidence>
<dbReference type="PANTHER" id="PTHR37817">
    <property type="entry name" value="N-ACETYLTRANSFERASE EIS"/>
    <property type="match status" value="1"/>
</dbReference>
<feature type="binding site" evidence="4">
    <location>
        <begin position="119"/>
        <end position="120"/>
    </location>
    <ligand>
        <name>acetyl-CoA</name>
        <dbReference type="ChEBI" id="CHEBI:57288"/>
    </ligand>
</feature>
<feature type="active site" description="Proton donor" evidence="4">
    <location>
        <position position="124"/>
    </location>
</feature>
<dbReference type="Pfam" id="PF13527">
    <property type="entry name" value="Acetyltransf_9"/>
    <property type="match status" value="1"/>
</dbReference>
<dbReference type="AlphaFoldDB" id="A0A263D646"/>
<dbReference type="CDD" id="cd04301">
    <property type="entry name" value="NAT_SF"/>
    <property type="match status" value="1"/>
</dbReference>
<feature type="active site" description="Proton acceptor; via carboxylate" evidence="4">
    <location>
        <position position="408"/>
    </location>
</feature>
<reference evidence="6 7" key="1">
    <citation type="submission" date="2017-07" db="EMBL/GenBank/DDBJ databases">
        <title>Amycolatopsis antarcticus sp. nov., isolated from the surface of an Antarcticus brown macroalga.</title>
        <authorList>
            <person name="Wang J."/>
            <person name="Leiva S."/>
            <person name="Huang J."/>
            <person name="Huang Y."/>
        </authorList>
    </citation>
    <scope>NUCLEOTIDE SEQUENCE [LARGE SCALE GENOMIC DNA]</scope>
    <source>
        <strain evidence="6 7">AU-G6</strain>
    </source>
</reference>
<dbReference type="InterPro" id="IPR051554">
    <property type="entry name" value="Acetyltransferase_Eis"/>
</dbReference>
<dbReference type="InterPro" id="IPR041380">
    <property type="entry name" value="Acetyltransf_17"/>
</dbReference>
<dbReference type="InterPro" id="IPR025559">
    <property type="entry name" value="Eis_dom"/>
</dbReference>
<dbReference type="PANTHER" id="PTHR37817:SF1">
    <property type="entry name" value="N-ACETYLTRANSFERASE EIS"/>
    <property type="match status" value="1"/>
</dbReference>
<keyword evidence="3 4" id="KW-0012">Acyltransferase</keyword>
<evidence type="ECO:0000256" key="4">
    <source>
        <dbReference type="HAMAP-Rule" id="MF_01812"/>
    </source>
</evidence>
<dbReference type="GO" id="GO:0034069">
    <property type="term" value="F:aminoglycoside N-acetyltransferase activity"/>
    <property type="evidence" value="ECO:0007669"/>
    <property type="project" value="TreeGrafter"/>
</dbReference>
<dbReference type="EMBL" id="NKYE01000006">
    <property type="protein sequence ID" value="OZM72946.1"/>
    <property type="molecule type" value="Genomic_DNA"/>
</dbReference>
<comment type="similarity">
    <text evidence="1 4">Belongs to the acetyltransferase Eis family.</text>
</comment>
<comment type="subunit">
    <text evidence="4">Homohexamer; trimer of dimers.</text>
</comment>
<dbReference type="Proteomes" id="UP000242444">
    <property type="component" value="Unassembled WGS sequence"/>
</dbReference>
<dbReference type="InterPro" id="IPR000182">
    <property type="entry name" value="GNAT_dom"/>
</dbReference>
<feature type="binding site" evidence="4">
    <location>
        <begin position="91"/>
        <end position="96"/>
    </location>
    <ligand>
        <name>acetyl-CoA</name>
        <dbReference type="ChEBI" id="CHEBI:57288"/>
    </ligand>
</feature>
<dbReference type="Gene3D" id="3.30.1050.10">
    <property type="entry name" value="SCP2 sterol-binding domain"/>
    <property type="match status" value="1"/>
</dbReference>
<keyword evidence="7" id="KW-1185">Reference proteome</keyword>
<accession>A0A263D646</accession>
<name>A0A263D646_9PSEU</name>
<feature type="domain" description="N-acetyltransferase" evidence="5">
    <location>
        <begin position="4"/>
        <end position="154"/>
    </location>
</feature>
<dbReference type="RefSeq" id="WP_094862804.1">
    <property type="nucleotide sequence ID" value="NZ_NKYE01000006.1"/>
</dbReference>
<organism evidence="6 7">
    <name type="scientific">Amycolatopsis antarctica</name>
    <dbReference type="NCBI Taxonomy" id="1854586"/>
    <lineage>
        <taxon>Bacteria</taxon>
        <taxon>Bacillati</taxon>
        <taxon>Actinomycetota</taxon>
        <taxon>Actinomycetes</taxon>
        <taxon>Pseudonocardiales</taxon>
        <taxon>Pseudonocardiaceae</taxon>
        <taxon>Amycolatopsis</taxon>
    </lineage>
</organism>
<dbReference type="SUPFAM" id="SSF55718">
    <property type="entry name" value="SCP-like"/>
    <property type="match status" value="1"/>
</dbReference>
<protein>
    <submittedName>
        <fullName evidence="6">GNAT family N-acetyltransferase</fullName>
    </submittedName>
</protein>
<dbReference type="NCBIfam" id="NF002367">
    <property type="entry name" value="PRK01346.1-4"/>
    <property type="match status" value="1"/>
</dbReference>
<dbReference type="InterPro" id="IPR022902">
    <property type="entry name" value="NAcTrfase_Eis"/>
</dbReference>
<proteinExistence type="inferred from homology"/>
<dbReference type="InParanoid" id="A0A263D646"/>
<evidence type="ECO:0000313" key="6">
    <source>
        <dbReference type="EMBL" id="OZM72946.1"/>
    </source>
</evidence>
<dbReference type="InterPro" id="IPR016181">
    <property type="entry name" value="Acyl_CoA_acyltransferase"/>
</dbReference>